<keyword evidence="3 6" id="KW-0732">Signal</keyword>
<accession>A0A6N9HK67</accession>
<dbReference type="GO" id="GO:0009279">
    <property type="term" value="C:cell outer membrane"/>
    <property type="evidence" value="ECO:0007669"/>
    <property type="project" value="UniProtKB-SubCell"/>
</dbReference>
<dbReference type="InterPro" id="IPR010583">
    <property type="entry name" value="MipA"/>
</dbReference>
<comment type="subcellular location">
    <subcellularLocation>
        <location evidence="1">Cell outer membrane</location>
    </subcellularLocation>
</comment>
<evidence type="ECO:0000256" key="5">
    <source>
        <dbReference type="ARBA" id="ARBA00023237"/>
    </source>
</evidence>
<evidence type="ECO:0000256" key="6">
    <source>
        <dbReference type="SAM" id="SignalP"/>
    </source>
</evidence>
<dbReference type="RefSeq" id="WP_161026956.1">
    <property type="nucleotide sequence ID" value="NZ_WWCJ01000013.1"/>
</dbReference>
<keyword evidence="5" id="KW-0998">Cell outer membrane</keyword>
<organism evidence="7 8">
    <name type="scientific">Pseudoduganella guangdongensis</name>
    <dbReference type="NCBI Taxonomy" id="2692179"/>
    <lineage>
        <taxon>Bacteria</taxon>
        <taxon>Pseudomonadati</taxon>
        <taxon>Pseudomonadota</taxon>
        <taxon>Betaproteobacteria</taxon>
        <taxon>Burkholderiales</taxon>
        <taxon>Oxalobacteraceae</taxon>
        <taxon>Telluria group</taxon>
        <taxon>Pseudoduganella</taxon>
    </lineage>
</organism>
<dbReference type="AlphaFoldDB" id="A0A6N9HK67"/>
<feature type="signal peptide" evidence="6">
    <location>
        <begin position="1"/>
        <end position="18"/>
    </location>
</feature>
<evidence type="ECO:0000313" key="8">
    <source>
        <dbReference type="Proteomes" id="UP000448575"/>
    </source>
</evidence>
<comment type="similarity">
    <text evidence="2">Belongs to the MipA/OmpV family.</text>
</comment>
<name>A0A6N9HK67_9BURK</name>
<evidence type="ECO:0000256" key="4">
    <source>
        <dbReference type="ARBA" id="ARBA00023136"/>
    </source>
</evidence>
<evidence type="ECO:0000256" key="3">
    <source>
        <dbReference type="ARBA" id="ARBA00022729"/>
    </source>
</evidence>
<feature type="chain" id="PRO_5027100472" evidence="6">
    <location>
        <begin position="19"/>
        <end position="255"/>
    </location>
</feature>
<evidence type="ECO:0000256" key="2">
    <source>
        <dbReference type="ARBA" id="ARBA00005722"/>
    </source>
</evidence>
<evidence type="ECO:0000313" key="7">
    <source>
        <dbReference type="EMBL" id="MYN03984.1"/>
    </source>
</evidence>
<keyword evidence="8" id="KW-1185">Reference proteome</keyword>
<gene>
    <name evidence="7" type="ORF">GTP41_17975</name>
</gene>
<comment type="caution">
    <text evidence="7">The sequence shown here is derived from an EMBL/GenBank/DDBJ whole genome shotgun (WGS) entry which is preliminary data.</text>
</comment>
<keyword evidence="4" id="KW-0472">Membrane</keyword>
<dbReference type="PANTHER" id="PTHR38776">
    <property type="entry name" value="MLTA-INTERACTING PROTEIN-RELATED"/>
    <property type="match status" value="1"/>
</dbReference>
<reference evidence="7 8" key="1">
    <citation type="submission" date="2019-12" db="EMBL/GenBank/DDBJ databases">
        <title>Novel species isolated from a subtropical stream in China.</title>
        <authorList>
            <person name="Lu H."/>
        </authorList>
    </citation>
    <scope>NUCLEOTIDE SEQUENCE [LARGE SCALE GENOMIC DNA]</scope>
    <source>
        <strain evidence="7 8">DS3</strain>
    </source>
</reference>
<evidence type="ECO:0000256" key="1">
    <source>
        <dbReference type="ARBA" id="ARBA00004442"/>
    </source>
</evidence>
<sequence length="255" mass="26931">MKPSIMFALLAASFAAQAQENTLTLGGGLAAAPRYAGSKEMQLAPIVAIDYQMANGFYASTMRGLGFGTALGNMSLDAALGVRGERKEKNESGFAGNRGSKELRGMGDIKASATANLRAGYSITPGLMVGATASLPLSQRQNGKTAGLEVTGIVHQDDSDKIAISLGANLADKKYMQTYHGVSALQALRSGRKQFTPDAGLYEAVLNIAWQHKVDERWSVTGMLGSSTLLREAARSPLTLRSTAPTAAVYASYRY</sequence>
<dbReference type="Proteomes" id="UP000448575">
    <property type="component" value="Unassembled WGS sequence"/>
</dbReference>
<dbReference type="PANTHER" id="PTHR38776:SF1">
    <property type="entry name" value="MLTA-INTERACTING PROTEIN-RELATED"/>
    <property type="match status" value="1"/>
</dbReference>
<dbReference type="EMBL" id="WWCJ01000013">
    <property type="protein sequence ID" value="MYN03984.1"/>
    <property type="molecule type" value="Genomic_DNA"/>
</dbReference>
<proteinExistence type="inferred from homology"/>
<dbReference type="Pfam" id="PF06629">
    <property type="entry name" value="MipA"/>
    <property type="match status" value="1"/>
</dbReference>
<protein>
    <submittedName>
        <fullName evidence="7">MipA/OmpV family protein</fullName>
    </submittedName>
</protein>